<dbReference type="SUPFAM" id="SSF57889">
    <property type="entry name" value="Cysteine-rich domain"/>
    <property type="match status" value="1"/>
</dbReference>
<name>A0ABQ0DZB3_9EUKA</name>
<comment type="caution">
    <text evidence="4">The sequence shown here is derived from an EMBL/GenBank/DDBJ whole genome shotgun (WGS) entry which is preliminary data.</text>
</comment>
<accession>A0ABQ0DZB3</accession>
<dbReference type="PROSITE" id="PS50081">
    <property type="entry name" value="ZF_DAG_PE_2"/>
    <property type="match status" value="1"/>
</dbReference>
<dbReference type="Proteomes" id="UP001628156">
    <property type="component" value="Unassembled WGS sequence"/>
</dbReference>
<keyword evidence="5" id="KW-1185">Reference proteome</keyword>
<keyword evidence="2" id="KW-0862">Zinc</keyword>
<keyword evidence="1" id="KW-0479">Metal-binding</keyword>
<evidence type="ECO:0000313" key="5">
    <source>
        <dbReference type="Proteomes" id="UP001628156"/>
    </source>
</evidence>
<feature type="non-terminal residue" evidence="4">
    <location>
        <position position="1"/>
    </location>
</feature>
<dbReference type="SMART" id="SM00109">
    <property type="entry name" value="C1"/>
    <property type="match status" value="1"/>
</dbReference>
<evidence type="ECO:0000256" key="2">
    <source>
        <dbReference type="ARBA" id="ARBA00022833"/>
    </source>
</evidence>
<organism evidence="4 5">
    <name type="scientific">Entamoeba nuttalli</name>
    <dbReference type="NCBI Taxonomy" id="412467"/>
    <lineage>
        <taxon>Eukaryota</taxon>
        <taxon>Amoebozoa</taxon>
        <taxon>Evosea</taxon>
        <taxon>Archamoebae</taxon>
        <taxon>Mastigamoebida</taxon>
        <taxon>Entamoebidae</taxon>
        <taxon>Entamoeba</taxon>
    </lineage>
</organism>
<dbReference type="InterPro" id="IPR046349">
    <property type="entry name" value="C1-like_sf"/>
</dbReference>
<evidence type="ECO:0000259" key="3">
    <source>
        <dbReference type="PROSITE" id="PS50081"/>
    </source>
</evidence>
<dbReference type="InterPro" id="IPR002219">
    <property type="entry name" value="PKC_DAG/PE"/>
</dbReference>
<dbReference type="CDD" id="cd00029">
    <property type="entry name" value="C1"/>
    <property type="match status" value="1"/>
</dbReference>
<reference evidence="4 5" key="1">
    <citation type="journal article" date="2019" name="PLoS Negl. Trop. Dis.">
        <title>Whole genome sequencing of Entamoeba nuttalli reveals mammalian host-related molecular signatures and a novel octapeptide-repeat surface protein.</title>
        <authorList>
            <person name="Tanaka M."/>
            <person name="Makiuchi T."/>
            <person name="Komiyama T."/>
            <person name="Shiina T."/>
            <person name="Osaki K."/>
            <person name="Tachibana H."/>
        </authorList>
    </citation>
    <scope>NUCLEOTIDE SEQUENCE [LARGE SCALE GENOMIC DNA]</scope>
    <source>
        <strain evidence="4 5">P19-061405</strain>
    </source>
</reference>
<evidence type="ECO:0000313" key="4">
    <source>
        <dbReference type="EMBL" id="GAB1228171.1"/>
    </source>
</evidence>
<proteinExistence type="predicted"/>
<feature type="domain" description="Phorbol-ester/DAG-type" evidence="3">
    <location>
        <begin position="915"/>
        <end position="964"/>
    </location>
</feature>
<dbReference type="EMBL" id="BAAFRS010000378">
    <property type="protein sequence ID" value="GAB1228171.1"/>
    <property type="molecule type" value="Genomic_DNA"/>
</dbReference>
<protein>
    <recommendedName>
        <fullName evidence="3">Phorbol-ester/DAG-type domain-containing protein</fullName>
    </recommendedName>
</protein>
<evidence type="ECO:0000256" key="1">
    <source>
        <dbReference type="ARBA" id="ARBA00022723"/>
    </source>
</evidence>
<gene>
    <name evidence="4" type="ORF">ENUP19_0378G0052</name>
</gene>
<sequence>ASTESSVVMLGTVHTTSVLSIRETLNEIGKQINDKMLYYSNQLISETKMSEQELIDAFPILIKEEPSYEEFTISERDSKKLPTKVLDSFQFVFLFLHLSFTFHHHISHSSYLPLCINSFQYLTSLRLLLHYFKFSNTIVNSSQSFDISKTINQNTLMKINDKTLLSLFHLHTLYLRLLSQEYSSFTGEISSYYFIEKSLNPSAHCVWKSCDSLNTYLSAGLITSNKCWKLANDISSLCDTIETIKIIKKWMENTSENSLDISKKVMEIICNNHWELKKRGQVMVESSHLCGKSLLGSQLYLFEGCLLVFSNQKNGDIIFKEWFPSNKIVLSDIKKYIFIGKETELCEMKISSIENTSCYIKIVSNENEIKEWKNQINCVRKGDINFTSNTHGSLLQGKRLRKSSIQTKRETINLTPINSYTNGKVENISINVGLISHLLEMIRIGFTCNPFKDENKESDCVRCMNSIIKLLDKKKKLFGKEVINHFKDLRAKSPDKVKEVISLILRDKSIATDSIIISELIILVINDLKLYLNENTTKKDSNEIKEVYELFSCYFGDKSMAPVLETIVENYETITTESFSLIDSFILHPLLFHKIENAHIISSLGSMTVVFDRLGNVQFRKPEGDIRTSFKLSQPVFQVCSNKDSLIGVSTNKIFFMNVSGILREIPMTCQKVYCGYNKIYILADKELKVFDSSFLLLNSVPLEIDAAIMEINSLDTLCIYGKQNDTNRMILINSLLEIVSNEEIPRNDSVTAVCCAGEYLYVGTINGVLLKYRGNFLVDEKELKCGKISSIEFFTRTIFVFAKDLPLVVLYDKGLTILSIGEMWGFSDCYTTKTQNDKRLAYTQLSPDAIIESTRKRVNSSKSITNSLSKKERKCDFWIISNDGNVGKFSTGNIHHRKEDMLTETYKFYKTEHFHHWTISNTTYYTLCDICHQKIKSNCFSCIHCNLMIHTHCVYPLQLQQYCTK</sequence>
<dbReference type="PROSITE" id="PS00479">
    <property type="entry name" value="ZF_DAG_PE_1"/>
    <property type="match status" value="1"/>
</dbReference>